<dbReference type="GO" id="GO:0046872">
    <property type="term" value="F:metal ion binding"/>
    <property type="evidence" value="ECO:0007669"/>
    <property type="project" value="UniProtKB-KW"/>
</dbReference>
<feature type="binding site" evidence="6">
    <location>
        <begin position="145"/>
        <end position="153"/>
    </location>
    <ligand>
        <name>ATP</name>
        <dbReference type="ChEBI" id="CHEBI:30616"/>
    </ligand>
</feature>
<dbReference type="GO" id="GO:0035999">
    <property type="term" value="P:tetrahydrofolate interconversion"/>
    <property type="evidence" value="ECO:0007669"/>
    <property type="project" value="TreeGrafter"/>
</dbReference>
<dbReference type="GO" id="GO:0005524">
    <property type="term" value="F:ATP binding"/>
    <property type="evidence" value="ECO:0007669"/>
    <property type="project" value="UniProtKB-KW"/>
</dbReference>
<name>A0AAN9VBL3_9ORTH</name>
<accession>A0AAN9VBL3</accession>
<dbReference type="GO" id="GO:0009396">
    <property type="term" value="P:folic acid-containing compound biosynthetic process"/>
    <property type="evidence" value="ECO:0007669"/>
    <property type="project" value="TreeGrafter"/>
</dbReference>
<comment type="similarity">
    <text evidence="1 7">Belongs to the 5-formyltetrahydrofolate cyclo-ligase family.</text>
</comment>
<sequence length="206" mass="22078">MSATAAAKKALREEVRRAIAALSDAEKRRQSALVTEQVLARPEWAAARSVALFLSLRDEPCTRALLEAALASGRDVFAPRVLRADPPPPLMAMLRVRSAADAQRMPAGALGVREPPADADDALRSGGPDLVLVPGVAFAAAGGRRLGRGRGFYDEWLRECRAERARRGLPPPATLALAFRQQLFEHVPCEPHDAVVDAVIAAPDLP</sequence>
<keyword evidence="9" id="KW-1185">Reference proteome</keyword>
<proteinExistence type="inferred from homology"/>
<dbReference type="SUPFAM" id="SSF100950">
    <property type="entry name" value="NagB/RpiA/CoA transferase-like"/>
    <property type="match status" value="1"/>
</dbReference>
<dbReference type="GO" id="GO:0030272">
    <property type="term" value="F:5-formyltetrahydrofolate cyclo-ligase activity"/>
    <property type="evidence" value="ECO:0007669"/>
    <property type="project" value="UniProtKB-EC"/>
</dbReference>
<evidence type="ECO:0000313" key="8">
    <source>
        <dbReference type="EMBL" id="KAK7861844.1"/>
    </source>
</evidence>
<dbReference type="InterPro" id="IPR024185">
    <property type="entry name" value="FTHF_cligase-like_sf"/>
</dbReference>
<protein>
    <recommendedName>
        <fullName evidence="5 7">5-formyltetrahydrofolate cyclo-ligase</fullName>
        <ecNumber evidence="5 7">6.3.3.2</ecNumber>
    </recommendedName>
</protein>
<dbReference type="GO" id="GO:0005739">
    <property type="term" value="C:mitochondrion"/>
    <property type="evidence" value="ECO:0007669"/>
    <property type="project" value="TreeGrafter"/>
</dbReference>
<keyword evidence="7" id="KW-0479">Metal-binding</keyword>
<feature type="binding site" evidence="6">
    <location>
        <position position="59"/>
    </location>
    <ligand>
        <name>substrate</name>
    </ligand>
</feature>
<evidence type="ECO:0000256" key="6">
    <source>
        <dbReference type="PIRSR" id="PIRSR006806-1"/>
    </source>
</evidence>
<comment type="catalytic activity">
    <reaction evidence="4 7">
        <text>(6S)-5-formyl-5,6,7,8-tetrahydrofolate + ATP = (6R)-5,10-methenyltetrahydrofolate + ADP + phosphate</text>
        <dbReference type="Rhea" id="RHEA:10488"/>
        <dbReference type="ChEBI" id="CHEBI:30616"/>
        <dbReference type="ChEBI" id="CHEBI:43474"/>
        <dbReference type="ChEBI" id="CHEBI:57455"/>
        <dbReference type="ChEBI" id="CHEBI:57457"/>
        <dbReference type="ChEBI" id="CHEBI:456216"/>
        <dbReference type="EC" id="6.3.3.2"/>
    </reaction>
</comment>
<evidence type="ECO:0000256" key="4">
    <source>
        <dbReference type="ARBA" id="ARBA00036539"/>
    </source>
</evidence>
<reference evidence="8 9" key="1">
    <citation type="submission" date="2024-03" db="EMBL/GenBank/DDBJ databases">
        <title>The genome assembly and annotation of the cricket Gryllus longicercus Weissman &amp; Gray.</title>
        <authorList>
            <person name="Szrajer S."/>
            <person name="Gray D."/>
            <person name="Ylla G."/>
        </authorList>
    </citation>
    <scope>NUCLEOTIDE SEQUENCE [LARGE SCALE GENOMIC DNA]</scope>
    <source>
        <strain evidence="8">DAG 2021-001</strain>
        <tissue evidence="8">Whole body minus gut</tissue>
    </source>
</reference>
<keyword evidence="2 6" id="KW-0547">Nucleotide-binding</keyword>
<feature type="binding site" evidence="6">
    <location>
        <position position="54"/>
    </location>
    <ligand>
        <name>substrate</name>
    </ligand>
</feature>
<evidence type="ECO:0000256" key="5">
    <source>
        <dbReference type="ARBA" id="ARBA00038966"/>
    </source>
</evidence>
<evidence type="ECO:0000256" key="2">
    <source>
        <dbReference type="ARBA" id="ARBA00022741"/>
    </source>
</evidence>
<gene>
    <name evidence="8" type="ORF">R5R35_000601</name>
</gene>
<dbReference type="InterPro" id="IPR037171">
    <property type="entry name" value="NagB/RpiA_transferase-like"/>
</dbReference>
<comment type="cofactor">
    <cofactor evidence="7">
        <name>Mg(2+)</name>
        <dbReference type="ChEBI" id="CHEBI:18420"/>
    </cofactor>
</comment>
<organism evidence="8 9">
    <name type="scientific">Gryllus longicercus</name>
    <dbReference type="NCBI Taxonomy" id="2509291"/>
    <lineage>
        <taxon>Eukaryota</taxon>
        <taxon>Metazoa</taxon>
        <taxon>Ecdysozoa</taxon>
        <taxon>Arthropoda</taxon>
        <taxon>Hexapoda</taxon>
        <taxon>Insecta</taxon>
        <taxon>Pterygota</taxon>
        <taxon>Neoptera</taxon>
        <taxon>Polyneoptera</taxon>
        <taxon>Orthoptera</taxon>
        <taxon>Ensifera</taxon>
        <taxon>Gryllidea</taxon>
        <taxon>Grylloidea</taxon>
        <taxon>Gryllidae</taxon>
        <taxon>Gryllinae</taxon>
        <taxon>Gryllus</taxon>
    </lineage>
</organism>
<evidence type="ECO:0000256" key="3">
    <source>
        <dbReference type="ARBA" id="ARBA00022840"/>
    </source>
</evidence>
<keyword evidence="7" id="KW-0460">Magnesium</keyword>
<dbReference type="PIRSF" id="PIRSF006806">
    <property type="entry name" value="FTHF_cligase"/>
    <property type="match status" value="1"/>
</dbReference>
<dbReference type="EMBL" id="JAZDUA010000298">
    <property type="protein sequence ID" value="KAK7861844.1"/>
    <property type="molecule type" value="Genomic_DNA"/>
</dbReference>
<feature type="binding site" evidence="6">
    <location>
        <begin position="8"/>
        <end position="12"/>
    </location>
    <ligand>
        <name>ATP</name>
        <dbReference type="ChEBI" id="CHEBI:30616"/>
    </ligand>
</feature>
<dbReference type="AlphaFoldDB" id="A0AAN9VBL3"/>
<dbReference type="Pfam" id="PF01812">
    <property type="entry name" value="5-FTHF_cyc-lig"/>
    <property type="match status" value="1"/>
</dbReference>
<dbReference type="PANTHER" id="PTHR23407:SF1">
    <property type="entry name" value="5-FORMYLTETRAHYDROFOLATE CYCLO-LIGASE"/>
    <property type="match status" value="1"/>
</dbReference>
<evidence type="ECO:0000313" key="9">
    <source>
        <dbReference type="Proteomes" id="UP001378592"/>
    </source>
</evidence>
<dbReference type="Gene3D" id="3.40.50.10420">
    <property type="entry name" value="NagB/RpiA/CoA transferase-like"/>
    <property type="match status" value="1"/>
</dbReference>
<dbReference type="Proteomes" id="UP001378592">
    <property type="component" value="Unassembled WGS sequence"/>
</dbReference>
<dbReference type="NCBIfam" id="TIGR02727">
    <property type="entry name" value="MTHFS_bact"/>
    <property type="match status" value="1"/>
</dbReference>
<evidence type="ECO:0000256" key="1">
    <source>
        <dbReference type="ARBA" id="ARBA00010638"/>
    </source>
</evidence>
<dbReference type="PANTHER" id="PTHR23407">
    <property type="entry name" value="ATPASE INHIBITOR/5-FORMYLTETRAHYDROFOLATE CYCLO-LIGASE"/>
    <property type="match status" value="1"/>
</dbReference>
<evidence type="ECO:0000256" key="7">
    <source>
        <dbReference type="RuleBase" id="RU361279"/>
    </source>
</evidence>
<keyword evidence="3 6" id="KW-0067">ATP-binding</keyword>
<dbReference type="EC" id="6.3.3.2" evidence="5 7"/>
<comment type="caution">
    <text evidence="8">The sequence shown here is derived from an EMBL/GenBank/DDBJ whole genome shotgun (WGS) entry which is preliminary data.</text>
</comment>
<dbReference type="InterPro" id="IPR002698">
    <property type="entry name" value="FTHF_cligase"/>
</dbReference>